<dbReference type="STRING" id="1448316.A0A395H9T0"/>
<organism evidence="1 2">
    <name type="scientific">Aspergillus ibericus CBS 121593</name>
    <dbReference type="NCBI Taxonomy" id="1448316"/>
    <lineage>
        <taxon>Eukaryota</taxon>
        <taxon>Fungi</taxon>
        <taxon>Dikarya</taxon>
        <taxon>Ascomycota</taxon>
        <taxon>Pezizomycotina</taxon>
        <taxon>Eurotiomycetes</taxon>
        <taxon>Eurotiomycetidae</taxon>
        <taxon>Eurotiales</taxon>
        <taxon>Aspergillaceae</taxon>
        <taxon>Aspergillus</taxon>
        <taxon>Aspergillus subgen. Circumdati</taxon>
    </lineage>
</organism>
<dbReference type="GeneID" id="37225657"/>
<dbReference type="OrthoDB" id="2588159at2759"/>
<evidence type="ECO:0000313" key="1">
    <source>
        <dbReference type="EMBL" id="RAL03915.1"/>
    </source>
</evidence>
<name>A0A395H9T0_9EURO</name>
<dbReference type="EMBL" id="KZ824426">
    <property type="protein sequence ID" value="RAL03915.1"/>
    <property type="molecule type" value="Genomic_DNA"/>
</dbReference>
<keyword evidence="2" id="KW-1185">Reference proteome</keyword>
<evidence type="ECO:0000313" key="2">
    <source>
        <dbReference type="Proteomes" id="UP000249402"/>
    </source>
</evidence>
<protein>
    <submittedName>
        <fullName evidence="1">Uncharacterized protein</fullName>
    </submittedName>
</protein>
<dbReference type="RefSeq" id="XP_025578242.1">
    <property type="nucleotide sequence ID" value="XM_025720792.1"/>
</dbReference>
<gene>
    <name evidence="1" type="ORF">BO80DRAFT_432617</name>
</gene>
<sequence>MTDPQLGTLYSSDDLIRAGYTYTYLSPMNLNLSQAYVSDGLLAPEAPAYKAIVVTSDQNVTLAGVKALQDDANAGLPVILSGGLPGYYPNGAATDKAAVYAALETLNGSRNVYTTDNGLVASKLQQLNLTPRVAVQTNGTRYPVLRTDNSTDYIYIFSKDSSSQGHITVSSTKAPYLLDSWTGKTTPLLHYQTIGNRTIIPLRLAANQTIALAFSSQLKSEVATPPLHAVRLPSNVLGYSYTTAHGLLLHTSTDVCNNCIFQLSNGTTYNLAVNATTSTTTLTNWTLVTEHWEAPRNMSNAAIQAVKRNTTNPSPRRLGLLA</sequence>
<dbReference type="VEuPathDB" id="FungiDB:BO80DRAFT_432617"/>
<accession>A0A395H9T0</accession>
<dbReference type="AlphaFoldDB" id="A0A395H9T0"/>
<dbReference type="Proteomes" id="UP000249402">
    <property type="component" value="Unassembled WGS sequence"/>
</dbReference>
<reference evidence="1 2" key="1">
    <citation type="submission" date="2018-02" db="EMBL/GenBank/DDBJ databases">
        <title>The genomes of Aspergillus section Nigri reveals drivers in fungal speciation.</title>
        <authorList>
            <consortium name="DOE Joint Genome Institute"/>
            <person name="Vesth T.C."/>
            <person name="Nybo J."/>
            <person name="Theobald S."/>
            <person name="Brandl J."/>
            <person name="Frisvad J.C."/>
            <person name="Nielsen K.F."/>
            <person name="Lyhne E.K."/>
            <person name="Kogle M.E."/>
            <person name="Kuo A."/>
            <person name="Riley R."/>
            <person name="Clum A."/>
            <person name="Nolan M."/>
            <person name="Lipzen A."/>
            <person name="Salamov A."/>
            <person name="Henrissat B."/>
            <person name="Wiebenga A."/>
            <person name="De vries R.P."/>
            <person name="Grigoriev I.V."/>
            <person name="Mortensen U.H."/>
            <person name="Andersen M.R."/>
            <person name="Baker S.E."/>
        </authorList>
    </citation>
    <scope>NUCLEOTIDE SEQUENCE [LARGE SCALE GENOMIC DNA]</scope>
    <source>
        <strain evidence="1 2">CBS 121593</strain>
    </source>
</reference>
<proteinExistence type="predicted"/>